<dbReference type="GO" id="GO:0005634">
    <property type="term" value="C:nucleus"/>
    <property type="evidence" value="ECO:0007669"/>
    <property type="project" value="UniProtKB-SubCell"/>
</dbReference>
<evidence type="ECO:0000313" key="8">
    <source>
        <dbReference type="EMBL" id="TGJ80299.1"/>
    </source>
</evidence>
<evidence type="ECO:0008006" key="10">
    <source>
        <dbReference type="Google" id="ProtNLM"/>
    </source>
</evidence>
<dbReference type="STRING" id="37992.A0A4Z0Y818"/>
<feature type="compositionally biased region" description="Polar residues" evidence="5">
    <location>
        <begin position="1"/>
        <end position="16"/>
    </location>
</feature>
<dbReference type="Pfam" id="PF21796">
    <property type="entry name" value="Cac1_C"/>
    <property type="match status" value="1"/>
</dbReference>
<feature type="compositionally biased region" description="Polar residues" evidence="5">
    <location>
        <begin position="243"/>
        <end position="267"/>
    </location>
</feature>
<dbReference type="Proteomes" id="UP000297716">
    <property type="component" value="Unassembled WGS sequence"/>
</dbReference>
<proteinExistence type="predicted"/>
<dbReference type="PANTHER" id="PTHR15272">
    <property type="entry name" value="CHROMATIN ASSEMBLY FACTOR 1 SUBUNIT A CAF-1 SUBUNIT A"/>
    <property type="match status" value="1"/>
</dbReference>
<keyword evidence="2" id="KW-0227">DNA damage</keyword>
<evidence type="ECO:0000313" key="9">
    <source>
        <dbReference type="Proteomes" id="UP000297716"/>
    </source>
</evidence>
<feature type="region of interest" description="Disordered" evidence="5">
    <location>
        <begin position="1"/>
        <end position="273"/>
    </location>
</feature>
<dbReference type="InterPro" id="IPR048800">
    <property type="entry name" value="Cac1-like_C"/>
</dbReference>
<evidence type="ECO:0000256" key="2">
    <source>
        <dbReference type="ARBA" id="ARBA00022763"/>
    </source>
</evidence>
<sequence>MPLSPVSPNVKVSQGVTRKGSRNEFIDTTDATGHHASIDAMGCENLSAPKSPTMPTSTAEPQRQLSSAPSIKMEVTPGSSPLTEAGSSTPSRGSPSPHATPSKSPPSSKTTSSPAQQQDISKLFQAPKRKRNVTTDDKAKERAEKKQKQDETAAEKARTAAEKEAIKATKATKAAEKIAKAAEKARADAEKEAIKAARAADKVKADAAKEAKRQKKQEEEHAAKAKREKQQNLMASFLKKAPTTPSKTSAYSPTTIKAETASPSTSKPEAGPTKSAYKLNFKPFFVKSGVTMAGPLFEMDDETKEAKSAILDEYIRGDRGEYIPKQPFNAVEAFDLAFPQQRGIIPPSVKKIMERIHGDTYQNTFGIMNATTKSQTEKLFINAQDQLDVISMKYVRFHEDVRPAYFGTVTTPMTYHKLRMLSRRPAGKTLPLAYEYDSEAEWVEDDGEDLDDAEDEEEDVDGDEEMDDFVDDSDAVPTIIRPGFESGSLPVSTGLCFENGKRLGPSSTVYKYQLEFLLDSFEQHSMINPFSTEYWPAPVKKVAIATATSSSTKGTITSMLPPAAPRDVGSSTTCVTAALDGKDGIPQDLLQDFKRTLLSDECKDYSKSTVIEVLAKRFTSCTKAQVKVTLDTIAHRVTPVGEMKKSIKRWTLLPGFGVEKD</sequence>
<keyword evidence="4" id="KW-0539">Nucleus</keyword>
<feature type="compositionally biased region" description="Polar residues" evidence="5">
    <location>
        <begin position="48"/>
        <end position="69"/>
    </location>
</feature>
<accession>A0A4Z0Y818</accession>
<feature type="domain" description="Chromatin assembly factor 1 subunit A dimerization" evidence="6">
    <location>
        <begin position="393"/>
        <end position="465"/>
    </location>
</feature>
<comment type="subcellular location">
    <subcellularLocation>
        <location evidence="1">Nucleus</location>
    </subcellularLocation>
</comment>
<feature type="compositionally biased region" description="Basic and acidic residues" evidence="5">
    <location>
        <begin position="133"/>
        <end position="230"/>
    </location>
</feature>
<dbReference type="PANTHER" id="PTHR15272:SF0">
    <property type="entry name" value="CHROMATIN ASSEMBLY FACTOR 1 SUBUNIT A"/>
    <property type="match status" value="1"/>
</dbReference>
<gene>
    <name evidence="8" type="ORF">E0Z10_g8470</name>
</gene>
<evidence type="ECO:0000256" key="4">
    <source>
        <dbReference type="ARBA" id="ARBA00023242"/>
    </source>
</evidence>
<name>A0A4Z0Y818_9PEZI</name>
<feature type="compositionally biased region" description="Low complexity" evidence="5">
    <location>
        <begin position="86"/>
        <end position="115"/>
    </location>
</feature>
<dbReference type="GO" id="GO:0033186">
    <property type="term" value="C:CAF-1 complex"/>
    <property type="evidence" value="ECO:0007669"/>
    <property type="project" value="TreeGrafter"/>
</dbReference>
<keyword evidence="3" id="KW-0234">DNA repair</keyword>
<evidence type="ECO:0000256" key="5">
    <source>
        <dbReference type="SAM" id="MobiDB-lite"/>
    </source>
</evidence>
<keyword evidence="9" id="KW-1185">Reference proteome</keyword>
<feature type="domain" description="Chromatin assembly factor 1 subunit Cac1-like C-terminal" evidence="7">
    <location>
        <begin position="603"/>
        <end position="650"/>
    </location>
</feature>
<evidence type="ECO:0000256" key="3">
    <source>
        <dbReference type="ARBA" id="ARBA00023204"/>
    </source>
</evidence>
<dbReference type="AlphaFoldDB" id="A0A4Z0Y818"/>
<dbReference type="OrthoDB" id="79480at2759"/>
<evidence type="ECO:0000259" key="6">
    <source>
        <dbReference type="Pfam" id="PF12253"/>
    </source>
</evidence>
<reference evidence="8 9" key="1">
    <citation type="submission" date="2019-03" db="EMBL/GenBank/DDBJ databases">
        <title>Draft genome sequence of Xylaria hypoxylon DSM 108379, a ubiquitous saprotrophic-parasitic fungi on hardwood.</title>
        <authorList>
            <person name="Buettner E."/>
            <person name="Leonhardt S."/>
            <person name="Gebauer A.M."/>
            <person name="Liers C."/>
            <person name="Hofrichter M."/>
            <person name="Kellner H."/>
        </authorList>
    </citation>
    <scope>NUCLEOTIDE SEQUENCE [LARGE SCALE GENOMIC DNA]</scope>
    <source>
        <strain evidence="8 9">DSM 108379</strain>
    </source>
</reference>
<evidence type="ECO:0000256" key="1">
    <source>
        <dbReference type="ARBA" id="ARBA00004123"/>
    </source>
</evidence>
<organism evidence="8 9">
    <name type="scientific">Xylaria hypoxylon</name>
    <dbReference type="NCBI Taxonomy" id="37992"/>
    <lineage>
        <taxon>Eukaryota</taxon>
        <taxon>Fungi</taxon>
        <taxon>Dikarya</taxon>
        <taxon>Ascomycota</taxon>
        <taxon>Pezizomycotina</taxon>
        <taxon>Sordariomycetes</taxon>
        <taxon>Xylariomycetidae</taxon>
        <taxon>Xylariales</taxon>
        <taxon>Xylariaceae</taxon>
        <taxon>Xylaria</taxon>
    </lineage>
</organism>
<dbReference type="Pfam" id="PF12253">
    <property type="entry name" value="CAF1A_dimeriz"/>
    <property type="match status" value="1"/>
</dbReference>
<dbReference type="EMBL" id="SKBN01000230">
    <property type="protein sequence ID" value="TGJ80299.1"/>
    <property type="molecule type" value="Genomic_DNA"/>
</dbReference>
<feature type="region of interest" description="Disordered" evidence="5">
    <location>
        <begin position="443"/>
        <end position="469"/>
    </location>
</feature>
<dbReference type="InterPro" id="IPR022043">
    <property type="entry name" value="CAF1A_DD"/>
</dbReference>
<protein>
    <recommendedName>
        <fullName evidence="10">Chromatin assembly factor 1 subunit A</fullName>
    </recommendedName>
</protein>
<comment type="caution">
    <text evidence="8">The sequence shown here is derived from an EMBL/GenBank/DDBJ whole genome shotgun (WGS) entry which is preliminary data.</text>
</comment>
<dbReference type="GO" id="GO:0006334">
    <property type="term" value="P:nucleosome assembly"/>
    <property type="evidence" value="ECO:0007669"/>
    <property type="project" value="TreeGrafter"/>
</dbReference>
<evidence type="ECO:0000259" key="7">
    <source>
        <dbReference type="Pfam" id="PF21796"/>
    </source>
</evidence>
<dbReference type="GO" id="GO:0006281">
    <property type="term" value="P:DNA repair"/>
    <property type="evidence" value="ECO:0007669"/>
    <property type="project" value="UniProtKB-KW"/>
</dbReference>